<dbReference type="GO" id="GO:0016301">
    <property type="term" value="F:kinase activity"/>
    <property type="evidence" value="ECO:0007669"/>
    <property type="project" value="UniProtKB-KW"/>
</dbReference>
<feature type="transmembrane region" description="Helical" evidence="4">
    <location>
        <begin position="152"/>
        <end position="172"/>
    </location>
</feature>
<dbReference type="Pfam" id="PF02518">
    <property type="entry name" value="HATPase_c"/>
    <property type="match status" value="1"/>
</dbReference>
<evidence type="ECO:0000256" key="1">
    <source>
        <dbReference type="ARBA" id="ARBA00022679"/>
    </source>
</evidence>
<feature type="transmembrane region" description="Helical" evidence="4">
    <location>
        <begin position="78"/>
        <end position="102"/>
    </location>
</feature>
<accession>A0A2S6GYU5</accession>
<dbReference type="PANTHER" id="PTHR24421">
    <property type="entry name" value="NITRATE/NITRITE SENSOR PROTEIN NARX-RELATED"/>
    <property type="match status" value="1"/>
</dbReference>
<sequence length="383" mass="40118">MRKGGVEEQVRAWLMRALALLWFAQVVPWGVLLLWPGSESSRAPVPVVVSYLLYLLWAAGLLRWVIKRPSVGRVQITVAIAVMTAAEIFVGLVLPAEAVSTWQNWTPSPATGVAVLAHVYGGYRWGASAVVALGGAYLATGLRGHGLDQAGTLLGVTGQLVVFTFAGGLVAAKLLGTARQADAEAEGALRAREATARAEERVRQYEVLHDNVLNTLALLASQPALPEAVRAKCAREARFLRAIVDGGTGAEGTTLDSRLAEVVYLQGAHALEVHYSSDGLPPEMAAATVSALSAAVTEALNNVAKHARTTRAWVVATGEPDGEVTVTVTDHGCGFDPATIPDDTGLRRSMTARLAEVGATSSIDSGPGRGTVVEILLPANPSA</sequence>
<evidence type="ECO:0000313" key="7">
    <source>
        <dbReference type="Proteomes" id="UP000239203"/>
    </source>
</evidence>
<reference evidence="6 7" key="1">
    <citation type="submission" date="2018-02" db="EMBL/GenBank/DDBJ databases">
        <title>Genomic Encyclopedia of Archaeal and Bacterial Type Strains, Phase II (KMG-II): from individual species to whole genera.</title>
        <authorList>
            <person name="Goeker M."/>
        </authorList>
    </citation>
    <scope>NUCLEOTIDE SEQUENCE [LARGE SCALE GENOMIC DNA]</scope>
    <source>
        <strain evidence="6 7">YU 961-1</strain>
    </source>
</reference>
<dbReference type="OrthoDB" id="3534981at2"/>
<feature type="transmembrane region" description="Helical" evidence="4">
    <location>
        <begin position="47"/>
        <end position="66"/>
    </location>
</feature>
<dbReference type="SUPFAM" id="SSF55874">
    <property type="entry name" value="ATPase domain of HSP90 chaperone/DNA topoisomerase II/histidine kinase"/>
    <property type="match status" value="1"/>
</dbReference>
<keyword evidence="2 6" id="KW-0418">Kinase</keyword>
<gene>
    <name evidence="6" type="ORF">CLV40_102319</name>
</gene>
<evidence type="ECO:0000256" key="4">
    <source>
        <dbReference type="SAM" id="Phobius"/>
    </source>
</evidence>
<keyword evidence="4" id="KW-1133">Transmembrane helix</keyword>
<dbReference type="EMBL" id="PTIX01000002">
    <property type="protein sequence ID" value="PPK70404.1"/>
    <property type="molecule type" value="Genomic_DNA"/>
</dbReference>
<evidence type="ECO:0000259" key="5">
    <source>
        <dbReference type="Pfam" id="PF02518"/>
    </source>
</evidence>
<feature type="transmembrane region" description="Helical" evidence="4">
    <location>
        <begin position="12"/>
        <end position="35"/>
    </location>
</feature>
<organism evidence="6 7">
    <name type="scientific">Actinokineospora auranticolor</name>
    <dbReference type="NCBI Taxonomy" id="155976"/>
    <lineage>
        <taxon>Bacteria</taxon>
        <taxon>Bacillati</taxon>
        <taxon>Actinomycetota</taxon>
        <taxon>Actinomycetes</taxon>
        <taxon>Pseudonocardiales</taxon>
        <taxon>Pseudonocardiaceae</taxon>
        <taxon>Actinokineospora</taxon>
    </lineage>
</organism>
<keyword evidence="7" id="KW-1185">Reference proteome</keyword>
<dbReference type="InterPro" id="IPR003594">
    <property type="entry name" value="HATPase_dom"/>
</dbReference>
<dbReference type="InterPro" id="IPR050482">
    <property type="entry name" value="Sensor_HK_TwoCompSys"/>
</dbReference>
<evidence type="ECO:0000313" key="6">
    <source>
        <dbReference type="EMBL" id="PPK70404.1"/>
    </source>
</evidence>
<proteinExistence type="predicted"/>
<evidence type="ECO:0000256" key="2">
    <source>
        <dbReference type="ARBA" id="ARBA00022777"/>
    </source>
</evidence>
<keyword evidence="1" id="KW-0808">Transferase</keyword>
<dbReference type="GO" id="GO:0000160">
    <property type="term" value="P:phosphorelay signal transduction system"/>
    <property type="evidence" value="ECO:0007669"/>
    <property type="project" value="UniProtKB-KW"/>
</dbReference>
<dbReference type="Proteomes" id="UP000239203">
    <property type="component" value="Unassembled WGS sequence"/>
</dbReference>
<name>A0A2S6GYU5_9PSEU</name>
<dbReference type="Gene3D" id="3.30.565.10">
    <property type="entry name" value="Histidine kinase-like ATPase, C-terminal domain"/>
    <property type="match status" value="1"/>
</dbReference>
<keyword evidence="3" id="KW-0902">Two-component regulatory system</keyword>
<keyword evidence="4" id="KW-0472">Membrane</keyword>
<feature type="domain" description="Histidine kinase/HSP90-like ATPase" evidence="5">
    <location>
        <begin position="291"/>
        <end position="380"/>
    </location>
</feature>
<comment type="caution">
    <text evidence="6">The sequence shown here is derived from an EMBL/GenBank/DDBJ whole genome shotgun (WGS) entry which is preliminary data.</text>
</comment>
<protein>
    <submittedName>
        <fullName evidence="6">Signal transduction histidine kinase</fullName>
    </submittedName>
</protein>
<dbReference type="InterPro" id="IPR036890">
    <property type="entry name" value="HATPase_C_sf"/>
</dbReference>
<feature type="transmembrane region" description="Helical" evidence="4">
    <location>
        <begin position="122"/>
        <end position="140"/>
    </location>
</feature>
<evidence type="ECO:0000256" key="3">
    <source>
        <dbReference type="ARBA" id="ARBA00023012"/>
    </source>
</evidence>
<dbReference type="CDD" id="cd16917">
    <property type="entry name" value="HATPase_UhpB-NarQ-NarX-like"/>
    <property type="match status" value="1"/>
</dbReference>
<dbReference type="AlphaFoldDB" id="A0A2S6GYU5"/>
<keyword evidence="4" id="KW-0812">Transmembrane</keyword>
<dbReference type="RefSeq" id="WP_104477323.1">
    <property type="nucleotide sequence ID" value="NZ_CP154825.1"/>
</dbReference>